<reference evidence="1 2" key="1">
    <citation type="submission" date="2019-03" db="EMBL/GenBank/DDBJ databases">
        <title>First draft genome of Liparis tanakae, snailfish: a comprehensive survey of snailfish specific genes.</title>
        <authorList>
            <person name="Kim W."/>
            <person name="Song I."/>
            <person name="Jeong J.-H."/>
            <person name="Kim D."/>
            <person name="Kim S."/>
            <person name="Ryu S."/>
            <person name="Song J.Y."/>
            <person name="Lee S.K."/>
        </authorList>
    </citation>
    <scope>NUCLEOTIDE SEQUENCE [LARGE SCALE GENOMIC DNA]</scope>
    <source>
        <tissue evidence="1">Muscle</tissue>
    </source>
</reference>
<proteinExistence type="predicted"/>
<dbReference type="AlphaFoldDB" id="A0A4Z2EJK5"/>
<gene>
    <name evidence="1" type="ORF">EYF80_061330</name>
</gene>
<evidence type="ECO:0000313" key="2">
    <source>
        <dbReference type="Proteomes" id="UP000314294"/>
    </source>
</evidence>
<dbReference type="Proteomes" id="UP000314294">
    <property type="component" value="Unassembled WGS sequence"/>
</dbReference>
<comment type="caution">
    <text evidence="1">The sequence shown here is derived from an EMBL/GenBank/DDBJ whole genome shotgun (WGS) entry which is preliminary data.</text>
</comment>
<organism evidence="1 2">
    <name type="scientific">Liparis tanakae</name>
    <name type="common">Tanaka's snailfish</name>
    <dbReference type="NCBI Taxonomy" id="230148"/>
    <lineage>
        <taxon>Eukaryota</taxon>
        <taxon>Metazoa</taxon>
        <taxon>Chordata</taxon>
        <taxon>Craniata</taxon>
        <taxon>Vertebrata</taxon>
        <taxon>Euteleostomi</taxon>
        <taxon>Actinopterygii</taxon>
        <taxon>Neopterygii</taxon>
        <taxon>Teleostei</taxon>
        <taxon>Neoteleostei</taxon>
        <taxon>Acanthomorphata</taxon>
        <taxon>Eupercaria</taxon>
        <taxon>Perciformes</taxon>
        <taxon>Cottioidei</taxon>
        <taxon>Cottales</taxon>
        <taxon>Liparidae</taxon>
        <taxon>Liparis</taxon>
    </lineage>
</organism>
<protein>
    <submittedName>
        <fullName evidence="1">Uncharacterized protein</fullName>
    </submittedName>
</protein>
<keyword evidence="2" id="KW-1185">Reference proteome</keyword>
<dbReference type="EMBL" id="SRLO01006808">
    <property type="protein sequence ID" value="TNN28522.1"/>
    <property type="molecule type" value="Genomic_DNA"/>
</dbReference>
<sequence length="84" mass="9018">MLGFTWTVPDRMRFGSSSFTVGYKAAGRREGRGHNAGCTPDVVGALSPRPTCLVTRLSSTAMSPPEFPIPTTTTFLCLHSSEVL</sequence>
<evidence type="ECO:0000313" key="1">
    <source>
        <dbReference type="EMBL" id="TNN28522.1"/>
    </source>
</evidence>
<name>A0A4Z2EJK5_9TELE</name>
<accession>A0A4Z2EJK5</accession>